<dbReference type="RefSeq" id="WP_107492394.1">
    <property type="nucleotide sequence ID" value="NZ_PZKC01000003.1"/>
</dbReference>
<dbReference type="AlphaFoldDB" id="A0A2T4IHD8"/>
<proteinExistence type="predicted"/>
<evidence type="ECO:0000313" key="2">
    <source>
        <dbReference type="Proteomes" id="UP000241193"/>
    </source>
</evidence>
<dbReference type="EMBL" id="PZKC01000003">
    <property type="protein sequence ID" value="PTD97192.1"/>
    <property type="molecule type" value="Genomic_DNA"/>
</dbReference>
<reference evidence="1 2" key="1">
    <citation type="submission" date="2018-03" db="EMBL/GenBank/DDBJ databases">
        <authorList>
            <person name="Keele B.F."/>
        </authorList>
    </citation>
    <scope>NUCLEOTIDE SEQUENCE [LARGE SCALE GENOMIC DNA]</scope>
    <source>
        <strain evidence="1 2">D20</strain>
    </source>
</reference>
<evidence type="ECO:0008006" key="3">
    <source>
        <dbReference type="Google" id="ProtNLM"/>
    </source>
</evidence>
<comment type="caution">
    <text evidence="1">The sequence shown here is derived from an EMBL/GenBank/DDBJ whole genome shotgun (WGS) entry which is preliminary data.</text>
</comment>
<organism evidence="1 2">
    <name type="scientific">Pseudothauera lacus</name>
    <dbReference type="NCBI Taxonomy" id="2136175"/>
    <lineage>
        <taxon>Bacteria</taxon>
        <taxon>Pseudomonadati</taxon>
        <taxon>Pseudomonadota</taxon>
        <taxon>Betaproteobacteria</taxon>
        <taxon>Rhodocyclales</taxon>
        <taxon>Zoogloeaceae</taxon>
        <taxon>Pseudothauera</taxon>
    </lineage>
</organism>
<keyword evidence="2" id="KW-1185">Reference proteome</keyword>
<reference evidence="1 2" key="2">
    <citation type="submission" date="2018-04" db="EMBL/GenBank/DDBJ databases">
        <title>Thauera lacus sp. nov., isolated from an saline lake in Inner Mongolia, China.</title>
        <authorList>
            <person name="Liang Q.-Y."/>
        </authorList>
    </citation>
    <scope>NUCLEOTIDE SEQUENCE [LARGE SCALE GENOMIC DNA]</scope>
    <source>
        <strain evidence="1 2">D20</strain>
    </source>
</reference>
<sequence>MTAPPAVPLPLFALRPQWHVHFHDDDSCVAFHPHSGDILALTPGAGVVLRILRDGPASIAELAERLHTLDTTLRTDDCLTHCQHIVDELLASTRLIERPDSHEAR</sequence>
<accession>A0A2T4IHD8</accession>
<gene>
    <name evidence="1" type="ORF">C8261_04000</name>
</gene>
<evidence type="ECO:0000313" key="1">
    <source>
        <dbReference type="EMBL" id="PTD97192.1"/>
    </source>
</evidence>
<dbReference type="Proteomes" id="UP000241193">
    <property type="component" value="Unassembled WGS sequence"/>
</dbReference>
<name>A0A2T4IHD8_9RHOO</name>
<protein>
    <recommendedName>
        <fullName evidence="3">HPr-rel-A system PqqD family peptide chaperone</fullName>
    </recommendedName>
</protein>